<evidence type="ECO:0000313" key="1">
    <source>
        <dbReference type="EMBL" id="OHX67373.1"/>
    </source>
</evidence>
<accession>A0A1S1Z2H4</accession>
<comment type="caution">
    <text evidence="1">The sequence shown here is derived from an EMBL/GenBank/DDBJ whole genome shotgun (WGS) entry which is preliminary data.</text>
</comment>
<dbReference type="AlphaFoldDB" id="A0A1S1Z2H4"/>
<dbReference type="OrthoDB" id="9926125at2"/>
<dbReference type="Proteomes" id="UP000179797">
    <property type="component" value="Unassembled WGS sequence"/>
</dbReference>
<protein>
    <submittedName>
        <fullName evidence="1">Uncharacterized protein</fullName>
    </submittedName>
</protein>
<name>A0A1S1Z2H4_FLAPC</name>
<dbReference type="EMBL" id="JRYR02000001">
    <property type="protein sequence ID" value="OHX67373.1"/>
    <property type="molecule type" value="Genomic_DNA"/>
</dbReference>
<dbReference type="RefSeq" id="WP_044228997.1">
    <property type="nucleotide sequence ID" value="NZ_JRYR02000001.1"/>
</dbReference>
<sequence>MAELSNIYRDPLSPNMGGLYHSIRLIPTDDIEYYPVVVDGFVEFAIIPKEGKTITKWDITRDSGEVSCKLSGPEGGRFWRNTLSFSMPRSSAITQLEGVDLVAIAKDRNGQSRLIGTMDRPAKLLKMESRSGKKAVEGGKYTFEISAINDEEAWIYGDKEFPIPLFAFKSQKIGTINISVTGGSGWYFTTATGEEIWNTNVLSWQRNEADTDTIYLYNSNGLDLSAITTLTASNNIHFGDYDFSEFTNLKTFNWAGNGQDSVILPDNRFKLEGDTIDVTNSFFTGAQFGALLAEIRRVSDTQSVVNRSLKVGTIEDPTLIEVGSVYYDDYVYLQSIGWSINVVSNKLLTATIGANGFIAPGGTISNEGQLMFRVNGEIASNVGSSGEVIEFEVRNGDLLECWYSNNSGDLDGLSEIICNDCRVQYFYFDRILNESTITLFAQRNNYKTQAINFLKSYLDLDTNNGDDYTSLMSVNINSLQVGDLYSDDDYNTEIVNYTHANRLICYNFLAEKDTNYNGNYNEEGTYIIPYLSSSDSVALDNQSIKGYVKSFIKEIKTFRCRNNPNVTYYKYFNDFEITSYGSPEGLNLLNNGNLDSIQDNSLINIVSRRVISYSGCNTLEVVKFKTITTDRIYFLPYSLKRIEAEYISSYSGAFKVDPINSNIQNLEYIPPFKGNFNDFLFTASQTAIKEFNFSEANFTGSFTMINGVSTSFTNFIGFISGNVTYFRFTLRNSLATIFDHSNVVINGESSIVHMESINLLTVKVPIGTIDNSNMNPTLNVIDLNNCPLLTDQNWENTLFINVNINLLNCPNCSNIRVKTGSTITLIENQGTTITYV</sequence>
<organism evidence="1 2">
    <name type="scientific">Flammeovirga pacifica</name>
    <dbReference type="NCBI Taxonomy" id="915059"/>
    <lineage>
        <taxon>Bacteria</taxon>
        <taxon>Pseudomonadati</taxon>
        <taxon>Bacteroidota</taxon>
        <taxon>Cytophagia</taxon>
        <taxon>Cytophagales</taxon>
        <taxon>Flammeovirgaceae</taxon>
        <taxon>Flammeovirga</taxon>
    </lineage>
</organism>
<keyword evidence="2" id="KW-1185">Reference proteome</keyword>
<gene>
    <name evidence="1" type="ORF">NH26_13980</name>
</gene>
<proteinExistence type="predicted"/>
<evidence type="ECO:0000313" key="2">
    <source>
        <dbReference type="Proteomes" id="UP000179797"/>
    </source>
</evidence>
<dbReference type="STRING" id="915059.NH26_13980"/>
<reference evidence="1 2" key="1">
    <citation type="journal article" date="2012" name="Int. J. Syst. Evol. Microbiol.">
        <title>Flammeovirga pacifica sp. nov., isolated from deep-sea sediment.</title>
        <authorList>
            <person name="Xu H."/>
            <person name="Fu Y."/>
            <person name="Yang N."/>
            <person name="Ding Z."/>
            <person name="Lai Q."/>
            <person name="Zeng R."/>
        </authorList>
    </citation>
    <scope>NUCLEOTIDE SEQUENCE [LARGE SCALE GENOMIC DNA]</scope>
    <source>
        <strain evidence="2">DSM 24597 / LMG 26175 / WPAGA1</strain>
    </source>
</reference>